<sequence length="332" mass="36924">MKKTVLGLAFLTFFSCSSVKEMQVFVPKPTLVQFPTNVKRIVIVDKTQGNALTAIEGLLSGEVIGIDKILVQQVISGLTDPFLKNSDIQITKHPDRLKSENMTSTGFGAVMPWLQIEKIATEHNADALLVLEYFDSDFRIRNATSPNNVGAILFQGFAKAKVGVRIYLPKTQNLFYENSFSNSNDFGEVAASPGMLAGKVLTGTNAMKSVSYNLGDYIGKRFVSYRTWEDRVIMKGKTDTTKRAERLILAQDYTGAIATLESTFKTEQDATNRANIAHNLGYCYEVEGDLALSKKWLTESFTSSGNKKTQNYLDIINRRIVDKKILESQNAQ</sequence>
<gene>
    <name evidence="1" type="ORF">SAMN05444372_1195</name>
</gene>
<dbReference type="OrthoDB" id="632318at2"/>
<dbReference type="InterPro" id="IPR045921">
    <property type="entry name" value="DUF6340"/>
</dbReference>
<dbReference type="PROSITE" id="PS51257">
    <property type="entry name" value="PROKAR_LIPOPROTEIN"/>
    <property type="match status" value="1"/>
</dbReference>
<dbReference type="AlphaFoldDB" id="A0A1M5QR16"/>
<evidence type="ECO:0000313" key="1">
    <source>
        <dbReference type="EMBL" id="SHH16537.1"/>
    </source>
</evidence>
<organism evidence="1 2">
    <name type="scientific">Flavobacterium micromati</name>
    <dbReference type="NCBI Taxonomy" id="229205"/>
    <lineage>
        <taxon>Bacteria</taxon>
        <taxon>Pseudomonadati</taxon>
        <taxon>Bacteroidota</taxon>
        <taxon>Flavobacteriia</taxon>
        <taxon>Flavobacteriales</taxon>
        <taxon>Flavobacteriaceae</taxon>
        <taxon>Flavobacterium</taxon>
    </lineage>
</organism>
<dbReference type="Proteomes" id="UP000184020">
    <property type="component" value="Unassembled WGS sequence"/>
</dbReference>
<dbReference type="Pfam" id="PF19867">
    <property type="entry name" value="DUF6340"/>
    <property type="match status" value="1"/>
</dbReference>
<protein>
    <submittedName>
        <fullName evidence="1">Uncharacterized protein</fullName>
    </submittedName>
</protein>
<keyword evidence="2" id="KW-1185">Reference proteome</keyword>
<dbReference type="EMBL" id="FQWF01000019">
    <property type="protein sequence ID" value="SHH16537.1"/>
    <property type="molecule type" value="Genomic_DNA"/>
</dbReference>
<dbReference type="RefSeq" id="WP_073021988.1">
    <property type="nucleotide sequence ID" value="NZ_FQWF01000019.1"/>
</dbReference>
<evidence type="ECO:0000313" key="2">
    <source>
        <dbReference type="Proteomes" id="UP000184020"/>
    </source>
</evidence>
<reference evidence="2" key="1">
    <citation type="submission" date="2016-11" db="EMBL/GenBank/DDBJ databases">
        <authorList>
            <person name="Varghese N."/>
            <person name="Submissions S."/>
        </authorList>
    </citation>
    <scope>NUCLEOTIDE SEQUENCE [LARGE SCALE GENOMIC DNA]</scope>
    <source>
        <strain evidence="2">DSM 17659</strain>
    </source>
</reference>
<proteinExistence type="predicted"/>
<accession>A0A1M5QR16</accession>
<dbReference type="STRING" id="229205.SAMN05444372_1195"/>
<name>A0A1M5QR16_9FLAO</name>